<evidence type="ECO:0000313" key="3">
    <source>
        <dbReference type="Proteomes" id="UP000316921"/>
    </source>
</evidence>
<keyword evidence="3" id="KW-1185">Reference proteome</keyword>
<gene>
    <name evidence="2" type="primary">ytpA_2</name>
    <name evidence="2" type="ORF">Pla133_20590</name>
</gene>
<name>A0A518BJ36_9BACT</name>
<dbReference type="InterPro" id="IPR029058">
    <property type="entry name" value="AB_hydrolase_fold"/>
</dbReference>
<evidence type="ECO:0000259" key="1">
    <source>
        <dbReference type="Pfam" id="PF12146"/>
    </source>
</evidence>
<dbReference type="PANTHER" id="PTHR11614">
    <property type="entry name" value="PHOSPHOLIPASE-RELATED"/>
    <property type="match status" value="1"/>
</dbReference>
<accession>A0A518BJ36</accession>
<protein>
    <submittedName>
        <fullName evidence="2">Phospholipase YtpA</fullName>
        <ecNumber evidence="2">3.1.1.-</ecNumber>
    </submittedName>
</protein>
<dbReference type="EMBL" id="CP036287">
    <property type="protein sequence ID" value="QDU66982.1"/>
    <property type="molecule type" value="Genomic_DNA"/>
</dbReference>
<feature type="domain" description="Serine aminopeptidase S33" evidence="1">
    <location>
        <begin position="46"/>
        <end position="275"/>
    </location>
</feature>
<dbReference type="KEGG" id="pbap:Pla133_20590"/>
<dbReference type="RefSeq" id="WP_145064777.1">
    <property type="nucleotide sequence ID" value="NZ_CP036287.1"/>
</dbReference>
<evidence type="ECO:0000313" key="2">
    <source>
        <dbReference type="EMBL" id="QDU66982.1"/>
    </source>
</evidence>
<dbReference type="Gene3D" id="3.40.50.1820">
    <property type="entry name" value="alpha/beta hydrolase"/>
    <property type="match status" value="1"/>
</dbReference>
<reference evidence="2 3" key="1">
    <citation type="submission" date="2019-02" db="EMBL/GenBank/DDBJ databases">
        <title>Deep-cultivation of Planctomycetes and their phenomic and genomic characterization uncovers novel biology.</title>
        <authorList>
            <person name="Wiegand S."/>
            <person name="Jogler M."/>
            <person name="Boedeker C."/>
            <person name="Pinto D."/>
            <person name="Vollmers J."/>
            <person name="Rivas-Marin E."/>
            <person name="Kohn T."/>
            <person name="Peeters S.H."/>
            <person name="Heuer A."/>
            <person name="Rast P."/>
            <person name="Oberbeckmann S."/>
            <person name="Bunk B."/>
            <person name="Jeske O."/>
            <person name="Meyerdierks A."/>
            <person name="Storesund J.E."/>
            <person name="Kallscheuer N."/>
            <person name="Luecker S."/>
            <person name="Lage O.M."/>
            <person name="Pohl T."/>
            <person name="Merkel B.J."/>
            <person name="Hornburger P."/>
            <person name="Mueller R.-W."/>
            <person name="Bruemmer F."/>
            <person name="Labrenz M."/>
            <person name="Spormann A.M."/>
            <person name="Op den Camp H."/>
            <person name="Overmann J."/>
            <person name="Amann R."/>
            <person name="Jetten M.S.M."/>
            <person name="Mascher T."/>
            <person name="Medema M.H."/>
            <person name="Devos D.P."/>
            <person name="Kaster A.-K."/>
            <person name="Ovreas L."/>
            <person name="Rohde M."/>
            <person name="Galperin M.Y."/>
            <person name="Jogler C."/>
        </authorList>
    </citation>
    <scope>NUCLEOTIDE SEQUENCE [LARGE SCALE GENOMIC DNA]</scope>
    <source>
        <strain evidence="2 3">Pla133</strain>
    </source>
</reference>
<dbReference type="InterPro" id="IPR000073">
    <property type="entry name" value="AB_hydrolase_1"/>
</dbReference>
<dbReference type="SUPFAM" id="SSF53474">
    <property type="entry name" value="alpha/beta-Hydrolases"/>
    <property type="match status" value="1"/>
</dbReference>
<dbReference type="PRINTS" id="PR00111">
    <property type="entry name" value="ABHYDROLASE"/>
</dbReference>
<sequence length="295" mass="31731">MSEILSTVTNLELRESNPDGSEGAGLSHTAEGMFLLHCLEMAGAGEPRGGVTIVHDLSDHGERYRGLGARLTEDDWALALPDMRGHGRSEGPRGHSWGIKEPVRDIDSVQDHVAYRLPDHPKVIIGVGLGGLYALAYAQAHPDRVQALVLVGAMLQPTFPVAAKPGGLKGLFKKPTPIDQADLDWSPDQISSDASAQSAWTGDPLVHRKVSRHVAERVVAEAAEVRRHAASMTVPTLALHGSDDTIASVDAVRGIERAGLELRVLDGRRHDLLHEAGAKSLYDDIAHWIDGVCPR</sequence>
<dbReference type="Proteomes" id="UP000316921">
    <property type="component" value="Chromosome"/>
</dbReference>
<keyword evidence="2" id="KW-0378">Hydrolase</keyword>
<dbReference type="InterPro" id="IPR051044">
    <property type="entry name" value="MAG_DAG_Lipase"/>
</dbReference>
<organism evidence="2 3">
    <name type="scientific">Engelhardtia mirabilis</name>
    <dbReference type="NCBI Taxonomy" id="2528011"/>
    <lineage>
        <taxon>Bacteria</taxon>
        <taxon>Pseudomonadati</taxon>
        <taxon>Planctomycetota</taxon>
        <taxon>Planctomycetia</taxon>
        <taxon>Planctomycetia incertae sedis</taxon>
        <taxon>Engelhardtia</taxon>
    </lineage>
</organism>
<dbReference type="GO" id="GO:0016787">
    <property type="term" value="F:hydrolase activity"/>
    <property type="evidence" value="ECO:0007669"/>
    <property type="project" value="UniProtKB-KW"/>
</dbReference>
<proteinExistence type="predicted"/>
<dbReference type="InterPro" id="IPR022742">
    <property type="entry name" value="Hydrolase_4"/>
</dbReference>
<dbReference type="EC" id="3.1.1.-" evidence="2"/>
<dbReference type="AlphaFoldDB" id="A0A518BJ36"/>
<dbReference type="Pfam" id="PF12146">
    <property type="entry name" value="Hydrolase_4"/>
    <property type="match status" value="1"/>
</dbReference>